<sequence>MRAAVYRRPGPAAEVLEVVDLEVPGPGEGQVRVRMVTSGINPTDWKGRAGLTARRPDGFQVPHHDGAGVVDALGEGVVGLAVGQRVWLYLAAYRNRYGTAAEYAVVPAAQAVPLPDSASYDLGACLGVPALTAAHCLGGAPEALKGRTVLVAGGAGAVGHYAIQLAAHAGARVVATVSSPEKQALAEEAGAEHVVRYRAEDAANRVLDLVGPVDRIVEVAPMANLDLDLRVLARGGTIATYAADETLTLPGGPLMSANATLVFALLYTVPAEQLAAAIRWTSEVLAAGGLTALPVTSFPLERVAEAQDAVEQGTVGKVVVRLGDGSGRSPRGGWER</sequence>
<dbReference type="InterPro" id="IPR013149">
    <property type="entry name" value="ADH-like_C"/>
</dbReference>
<dbReference type="InterPro" id="IPR013154">
    <property type="entry name" value="ADH-like_N"/>
</dbReference>
<evidence type="ECO:0000256" key="1">
    <source>
        <dbReference type="ARBA" id="ARBA00022857"/>
    </source>
</evidence>
<dbReference type="InterPro" id="IPR036291">
    <property type="entry name" value="NAD(P)-bd_dom_sf"/>
</dbReference>
<evidence type="ECO:0000313" key="4">
    <source>
        <dbReference type="Proteomes" id="UP001500325"/>
    </source>
</evidence>
<accession>A0ABP8WAK6</accession>
<keyword evidence="4" id="KW-1185">Reference proteome</keyword>
<comment type="caution">
    <text evidence="3">The sequence shown here is derived from an EMBL/GenBank/DDBJ whole genome shotgun (WGS) entry which is preliminary data.</text>
</comment>
<dbReference type="Gene3D" id="3.90.180.10">
    <property type="entry name" value="Medium-chain alcohol dehydrogenases, catalytic domain"/>
    <property type="match status" value="1"/>
</dbReference>
<proteinExistence type="predicted"/>
<keyword evidence="1" id="KW-0521">NADP</keyword>
<dbReference type="EMBL" id="BAABIC010000005">
    <property type="protein sequence ID" value="GAA4684904.1"/>
    <property type="molecule type" value="Genomic_DNA"/>
</dbReference>
<dbReference type="InterPro" id="IPR011032">
    <property type="entry name" value="GroES-like_sf"/>
</dbReference>
<dbReference type="PANTHER" id="PTHR44154:SF1">
    <property type="entry name" value="QUINONE OXIDOREDUCTASE"/>
    <property type="match status" value="1"/>
</dbReference>
<dbReference type="CDD" id="cd08253">
    <property type="entry name" value="zeta_crystallin"/>
    <property type="match status" value="1"/>
</dbReference>
<dbReference type="RefSeq" id="WP_345379941.1">
    <property type="nucleotide sequence ID" value="NZ_BAABIC010000005.1"/>
</dbReference>
<dbReference type="Pfam" id="PF08240">
    <property type="entry name" value="ADH_N"/>
    <property type="match status" value="1"/>
</dbReference>
<dbReference type="InterPro" id="IPR020843">
    <property type="entry name" value="ER"/>
</dbReference>
<dbReference type="PANTHER" id="PTHR44154">
    <property type="entry name" value="QUINONE OXIDOREDUCTASE"/>
    <property type="match status" value="1"/>
</dbReference>
<protein>
    <submittedName>
        <fullName evidence="3">NADPH:quinone reductase</fullName>
    </submittedName>
</protein>
<evidence type="ECO:0000259" key="2">
    <source>
        <dbReference type="SMART" id="SM00829"/>
    </source>
</evidence>
<dbReference type="SUPFAM" id="SSF50129">
    <property type="entry name" value="GroES-like"/>
    <property type="match status" value="1"/>
</dbReference>
<dbReference type="InterPro" id="IPR051603">
    <property type="entry name" value="Zinc-ADH_QOR/CCCR"/>
</dbReference>
<dbReference type="Proteomes" id="UP001500325">
    <property type="component" value="Unassembled WGS sequence"/>
</dbReference>
<dbReference type="Pfam" id="PF00107">
    <property type="entry name" value="ADH_zinc_N"/>
    <property type="match status" value="1"/>
</dbReference>
<dbReference type="Gene3D" id="3.40.50.720">
    <property type="entry name" value="NAD(P)-binding Rossmann-like Domain"/>
    <property type="match status" value="1"/>
</dbReference>
<evidence type="ECO:0000313" key="3">
    <source>
        <dbReference type="EMBL" id="GAA4684904.1"/>
    </source>
</evidence>
<name>A0ABP8WAK6_9PSEU</name>
<dbReference type="SUPFAM" id="SSF51735">
    <property type="entry name" value="NAD(P)-binding Rossmann-fold domains"/>
    <property type="match status" value="1"/>
</dbReference>
<reference evidence="4" key="1">
    <citation type="journal article" date="2019" name="Int. J. Syst. Evol. Microbiol.">
        <title>The Global Catalogue of Microorganisms (GCM) 10K type strain sequencing project: providing services to taxonomists for standard genome sequencing and annotation.</title>
        <authorList>
            <consortium name="The Broad Institute Genomics Platform"/>
            <consortium name="The Broad Institute Genome Sequencing Center for Infectious Disease"/>
            <person name="Wu L."/>
            <person name="Ma J."/>
        </authorList>
    </citation>
    <scope>NUCLEOTIDE SEQUENCE [LARGE SCALE GENOMIC DNA]</scope>
    <source>
        <strain evidence="4">JCM 18055</strain>
    </source>
</reference>
<organism evidence="3 4">
    <name type="scientific">Pseudonocardia yuanmonensis</name>
    <dbReference type="NCBI Taxonomy" id="1095914"/>
    <lineage>
        <taxon>Bacteria</taxon>
        <taxon>Bacillati</taxon>
        <taxon>Actinomycetota</taxon>
        <taxon>Actinomycetes</taxon>
        <taxon>Pseudonocardiales</taxon>
        <taxon>Pseudonocardiaceae</taxon>
        <taxon>Pseudonocardia</taxon>
    </lineage>
</organism>
<gene>
    <name evidence="3" type="ORF">GCM10023215_19840</name>
</gene>
<dbReference type="SMART" id="SM00829">
    <property type="entry name" value="PKS_ER"/>
    <property type="match status" value="1"/>
</dbReference>
<feature type="domain" description="Enoyl reductase (ER)" evidence="2">
    <location>
        <begin position="12"/>
        <end position="320"/>
    </location>
</feature>